<dbReference type="EMBL" id="JACSDY010000011">
    <property type="protein sequence ID" value="KAF7415403.1"/>
    <property type="molecule type" value="Genomic_DNA"/>
</dbReference>
<name>A0A834NQ26_VESPE</name>
<keyword evidence="1" id="KW-0472">Membrane</keyword>
<accession>A0A834NQ26</accession>
<dbReference type="AlphaFoldDB" id="A0A834NQ26"/>
<reference evidence="2" key="1">
    <citation type="journal article" date="2020" name="G3 (Bethesda)">
        <title>High-Quality Assemblies for Three Invasive Social Wasps from the &lt;i&gt;Vespula&lt;/i&gt; Genus.</title>
        <authorList>
            <person name="Harrop T.W.R."/>
            <person name="Guhlin J."/>
            <person name="McLaughlin G.M."/>
            <person name="Permina E."/>
            <person name="Stockwell P."/>
            <person name="Gilligan J."/>
            <person name="Le Lec M.F."/>
            <person name="Gruber M.A.M."/>
            <person name="Quinn O."/>
            <person name="Lovegrove M."/>
            <person name="Duncan E.J."/>
            <person name="Remnant E.J."/>
            <person name="Van Eeckhoven J."/>
            <person name="Graham B."/>
            <person name="Knapp R.A."/>
            <person name="Langford K.W."/>
            <person name="Kronenberg Z."/>
            <person name="Press M.O."/>
            <person name="Eacker S.M."/>
            <person name="Wilson-Rankin E.E."/>
            <person name="Purcell J."/>
            <person name="Lester P.J."/>
            <person name="Dearden P.K."/>
        </authorList>
    </citation>
    <scope>NUCLEOTIDE SEQUENCE</scope>
    <source>
        <strain evidence="2">Volc-1</strain>
    </source>
</reference>
<feature type="transmembrane region" description="Helical" evidence="1">
    <location>
        <begin position="42"/>
        <end position="75"/>
    </location>
</feature>
<comment type="caution">
    <text evidence="2">The sequence shown here is derived from an EMBL/GenBank/DDBJ whole genome shotgun (WGS) entry which is preliminary data.</text>
</comment>
<organism evidence="2 3">
    <name type="scientific">Vespula pensylvanica</name>
    <name type="common">Western yellow jacket</name>
    <name type="synonym">Wasp</name>
    <dbReference type="NCBI Taxonomy" id="30213"/>
    <lineage>
        <taxon>Eukaryota</taxon>
        <taxon>Metazoa</taxon>
        <taxon>Ecdysozoa</taxon>
        <taxon>Arthropoda</taxon>
        <taxon>Hexapoda</taxon>
        <taxon>Insecta</taxon>
        <taxon>Pterygota</taxon>
        <taxon>Neoptera</taxon>
        <taxon>Endopterygota</taxon>
        <taxon>Hymenoptera</taxon>
        <taxon>Apocrita</taxon>
        <taxon>Aculeata</taxon>
        <taxon>Vespoidea</taxon>
        <taxon>Vespidae</taxon>
        <taxon>Vespinae</taxon>
        <taxon>Vespula</taxon>
    </lineage>
</organism>
<keyword evidence="1" id="KW-0812">Transmembrane</keyword>
<keyword evidence="3" id="KW-1185">Reference proteome</keyword>
<keyword evidence="1" id="KW-1133">Transmembrane helix</keyword>
<evidence type="ECO:0000313" key="3">
    <source>
        <dbReference type="Proteomes" id="UP000600918"/>
    </source>
</evidence>
<gene>
    <name evidence="2" type="ORF">H0235_011995</name>
</gene>
<proteinExistence type="predicted"/>
<evidence type="ECO:0000313" key="2">
    <source>
        <dbReference type="EMBL" id="KAF7415403.1"/>
    </source>
</evidence>
<evidence type="ECO:0000256" key="1">
    <source>
        <dbReference type="SAM" id="Phobius"/>
    </source>
</evidence>
<protein>
    <submittedName>
        <fullName evidence="2">Uncharacterized protein</fullName>
    </submittedName>
</protein>
<sequence length="123" mass="13678">MRRLETVGGTSLYRRVGRPGRTADKIRCRPFTTPEFESWNVIFLTCLVAAATTTTTTITIATTTTTTTLLLLLVLLPDFSSRMRSSENQRDLSVLPTHDPPFLDGVRPSMGYEFKASHSSNPL</sequence>
<dbReference type="Proteomes" id="UP000600918">
    <property type="component" value="Unassembled WGS sequence"/>
</dbReference>